<protein>
    <submittedName>
        <fullName evidence="3">Uncharacterized protein</fullName>
    </submittedName>
</protein>
<feature type="region of interest" description="Disordered" evidence="1">
    <location>
        <begin position="131"/>
        <end position="166"/>
    </location>
</feature>
<keyword evidence="2" id="KW-0812">Transmembrane</keyword>
<evidence type="ECO:0000313" key="3">
    <source>
        <dbReference type="EMBL" id="QIK40374.1"/>
    </source>
</evidence>
<dbReference type="RefSeq" id="WP_166189772.1">
    <property type="nucleotide sequence ID" value="NZ_CP049811.1"/>
</dbReference>
<gene>
    <name evidence="3" type="ORF">G8E03_06080</name>
</gene>
<keyword evidence="2" id="KW-1133">Transmembrane helix</keyword>
<sequence length="323" mass="35434">MQSVWKGWPIAGAAIFCWLALIAAWWITTESGQGSGLFAFMAAIVPSLLIGMLAYVIERLGETRAQVSDLAQTVSSQPRNTANLSRSEIDAMFQKLTARQQVSDRALLSLLEGRAADRTVLAEVAENSARAASVRPVPRPKPMVAPKREIGQPSLPLNEEAAPSDEPPAWADLVRALNFPQDQDDTAGFRAMHRANRDRQVAQVLRAAEDVLNLLSQDGIYMDDLDPIAIDPALWRRFAEGERGDVTSGLAAIDDQTALSLTRGRMRSDDVMRDAALHFIRHFDLLLKSLCARMDDDTQIARLADTRTGRAFMLLATVTGALE</sequence>
<proteinExistence type="predicted"/>
<dbReference type="Proteomes" id="UP000500791">
    <property type="component" value="Chromosome"/>
</dbReference>
<evidence type="ECO:0000256" key="2">
    <source>
        <dbReference type="SAM" id="Phobius"/>
    </source>
</evidence>
<dbReference type="KEGG" id="mon:G8E03_06080"/>
<evidence type="ECO:0000313" key="4">
    <source>
        <dbReference type="Proteomes" id="UP000500791"/>
    </source>
</evidence>
<evidence type="ECO:0000256" key="1">
    <source>
        <dbReference type="SAM" id="MobiDB-lite"/>
    </source>
</evidence>
<dbReference type="AlphaFoldDB" id="A0A6G7VK48"/>
<organism evidence="3 4">
    <name type="scientific">Pontivivens nitratireducens</name>
    <dbReference type="NCBI Taxonomy" id="2758038"/>
    <lineage>
        <taxon>Bacteria</taxon>
        <taxon>Pseudomonadati</taxon>
        <taxon>Pseudomonadota</taxon>
        <taxon>Alphaproteobacteria</taxon>
        <taxon>Rhodobacterales</taxon>
        <taxon>Paracoccaceae</taxon>
        <taxon>Pontivivens</taxon>
    </lineage>
</organism>
<reference evidence="3 4" key="1">
    <citation type="submission" date="2020-03" db="EMBL/GenBank/DDBJ databases">
        <title>Complete genome sequence of Monaibacterium sp. ALG8 with diverse plasmids.</title>
        <authorList>
            <person name="Sun C."/>
        </authorList>
    </citation>
    <scope>NUCLEOTIDE SEQUENCE [LARGE SCALE GENOMIC DNA]</scope>
    <source>
        <strain evidence="3 4">ALG8</strain>
    </source>
</reference>
<feature type="transmembrane region" description="Helical" evidence="2">
    <location>
        <begin position="34"/>
        <end position="57"/>
    </location>
</feature>
<name>A0A6G7VK48_9RHOB</name>
<keyword evidence="4" id="KW-1185">Reference proteome</keyword>
<dbReference type="EMBL" id="CP049811">
    <property type="protein sequence ID" value="QIK40374.1"/>
    <property type="molecule type" value="Genomic_DNA"/>
</dbReference>
<feature type="transmembrane region" description="Helical" evidence="2">
    <location>
        <begin position="7"/>
        <end position="28"/>
    </location>
</feature>
<accession>A0A6G7VK48</accession>
<keyword evidence="2" id="KW-0472">Membrane</keyword>